<name>A0A5B8V6U6_9BACT</name>
<dbReference type="KEGG" id="pgin:FRZ67_04605"/>
<dbReference type="OrthoDB" id="1391917at2"/>
<evidence type="ECO:0000256" key="1">
    <source>
        <dbReference type="ARBA" id="ARBA00022729"/>
    </source>
</evidence>
<reference evidence="4 5" key="1">
    <citation type="journal article" date="2016" name="Int. J. Syst. Evol. Microbiol.">
        <title>Panacibacter ginsenosidivorans gen. nov., sp. nov., with ginsenoside converting activity isolated from soil of a ginseng field.</title>
        <authorList>
            <person name="Siddiqi M.Z."/>
            <person name="Muhammad Shafi S."/>
            <person name="Choi K.D."/>
            <person name="Im W.T."/>
        </authorList>
    </citation>
    <scope>NUCLEOTIDE SEQUENCE [LARGE SCALE GENOMIC DNA]</scope>
    <source>
        <strain evidence="4 5">Gsoil1550</strain>
    </source>
</reference>
<dbReference type="Pfam" id="PF13517">
    <property type="entry name" value="FG-GAP_3"/>
    <property type="match status" value="1"/>
</dbReference>
<keyword evidence="3" id="KW-1133">Transmembrane helix</keyword>
<dbReference type="PANTHER" id="PTHR44103">
    <property type="entry name" value="PROPROTEIN CONVERTASE P"/>
    <property type="match status" value="1"/>
</dbReference>
<keyword evidence="3" id="KW-0472">Membrane</keyword>
<proteinExistence type="predicted"/>
<evidence type="ECO:0000313" key="5">
    <source>
        <dbReference type="Proteomes" id="UP000321533"/>
    </source>
</evidence>
<organism evidence="4 5">
    <name type="scientific">Panacibacter ginsenosidivorans</name>
    <dbReference type="NCBI Taxonomy" id="1813871"/>
    <lineage>
        <taxon>Bacteria</taxon>
        <taxon>Pseudomonadati</taxon>
        <taxon>Bacteroidota</taxon>
        <taxon>Chitinophagia</taxon>
        <taxon>Chitinophagales</taxon>
        <taxon>Chitinophagaceae</taxon>
        <taxon>Panacibacter</taxon>
    </lineage>
</organism>
<feature type="region of interest" description="Disordered" evidence="2">
    <location>
        <begin position="491"/>
        <end position="516"/>
    </location>
</feature>
<dbReference type="InterPro" id="IPR028994">
    <property type="entry name" value="Integrin_alpha_N"/>
</dbReference>
<dbReference type="AlphaFoldDB" id="A0A5B8V6U6"/>
<gene>
    <name evidence="4" type="ORF">FRZ67_04605</name>
</gene>
<dbReference type="SUPFAM" id="SSF69318">
    <property type="entry name" value="Integrin alpha N-terminal domain"/>
    <property type="match status" value="1"/>
</dbReference>
<keyword evidence="1" id="KW-0732">Signal</keyword>
<feature type="compositionally biased region" description="Basic and acidic residues" evidence="2">
    <location>
        <begin position="503"/>
        <end position="513"/>
    </location>
</feature>
<accession>A0A5B8V6U6</accession>
<dbReference type="Proteomes" id="UP000321533">
    <property type="component" value="Chromosome"/>
</dbReference>
<evidence type="ECO:0000313" key="4">
    <source>
        <dbReference type="EMBL" id="QEC66613.1"/>
    </source>
</evidence>
<sequence>MRKTADNGNFEIFAIAFILLITIVIIFERCNSQTITEKKVAEKYCSSCHLFPEPSLLDKTTWEKNILPAMAPHLGIRYFLDSPYEINDEIKRNAVNNAPQGQLINISAWKKIIDYYKENAPATNLPQNRQPIQKFTDQFKIAEPLPDEGNPSVSYIKIDEGNQWIYTGTAADSSLNIYNAKLQLLTKQNVHGIIVDMQFNTLLDKSGERSGIFTNIGIMNPNDLKAGTADSFYINKDGAQFYQQQVLSHLPRPVAITKADLDKDGMQDYLVNGFGNTTGALYWMKNEGNKQYQQNTMRPFPGAIKTYIDDYNNDGLPDIMALMTQAQEGIYLFTNKGNGSFDTKTILQFPAVYGSSYFELDDFNNDGYKDILYTCGDNADYSSRALKHYHGVYIFINDGKNNFTEKYFFPIHGCYKAIARDFDNDSDLDIAAISFFPDSKNQPQESFVYLENKGLSYFSKSFQFEPYSIKAFNEGHWLTMDAGDIDGDGDEDIALGSFNPPPKELERAPKDSTKPSFLLLVNKTKSKASQ</sequence>
<dbReference type="PANTHER" id="PTHR44103:SF1">
    <property type="entry name" value="PROPROTEIN CONVERTASE P"/>
    <property type="match status" value="1"/>
</dbReference>
<evidence type="ECO:0000256" key="2">
    <source>
        <dbReference type="SAM" id="MobiDB-lite"/>
    </source>
</evidence>
<dbReference type="InterPro" id="IPR013517">
    <property type="entry name" value="FG-GAP"/>
</dbReference>
<keyword evidence="5" id="KW-1185">Reference proteome</keyword>
<keyword evidence="3" id="KW-0812">Transmembrane</keyword>
<evidence type="ECO:0000256" key="3">
    <source>
        <dbReference type="SAM" id="Phobius"/>
    </source>
</evidence>
<dbReference type="Gene3D" id="2.130.10.130">
    <property type="entry name" value="Integrin alpha, N-terminal"/>
    <property type="match status" value="1"/>
</dbReference>
<dbReference type="EMBL" id="CP042435">
    <property type="protein sequence ID" value="QEC66613.1"/>
    <property type="molecule type" value="Genomic_DNA"/>
</dbReference>
<dbReference type="RefSeq" id="WP_147188413.1">
    <property type="nucleotide sequence ID" value="NZ_CP042435.1"/>
</dbReference>
<protein>
    <submittedName>
        <fullName evidence="4">VCBS repeat-containing protein</fullName>
    </submittedName>
</protein>
<feature type="transmembrane region" description="Helical" evidence="3">
    <location>
        <begin position="12"/>
        <end position="27"/>
    </location>
</feature>